<keyword evidence="4" id="KW-1185">Reference proteome</keyword>
<evidence type="ECO:0000259" key="2">
    <source>
        <dbReference type="Pfam" id="PF08530"/>
    </source>
</evidence>
<reference evidence="3" key="1">
    <citation type="submission" date="2022-10" db="EMBL/GenBank/DDBJ databases">
        <title>Cytochrome P450 Catalyzes Benzene Ring Formation in the Biosynthesis of Trialkyl-Substituted Aromatic Polyketides.</title>
        <authorList>
            <person name="Zhao E."/>
            <person name="Ge H."/>
        </authorList>
    </citation>
    <scope>NUCLEOTIDE SEQUENCE</scope>
    <source>
        <strain evidence="3">NA0869</strain>
    </source>
</reference>
<evidence type="ECO:0000256" key="1">
    <source>
        <dbReference type="SAM" id="MobiDB-lite"/>
    </source>
</evidence>
<proteinExistence type="predicted"/>
<feature type="domain" description="Xaa-Pro dipeptidyl-peptidase C-terminal" evidence="2">
    <location>
        <begin position="5"/>
        <end position="68"/>
    </location>
</feature>
<dbReference type="EMBL" id="CP107567">
    <property type="protein sequence ID" value="UYQ65408.1"/>
    <property type="molecule type" value="Genomic_DNA"/>
</dbReference>
<protein>
    <recommendedName>
        <fullName evidence="2">Xaa-Pro dipeptidyl-peptidase C-terminal domain-containing protein</fullName>
    </recommendedName>
</protein>
<dbReference type="InterPro" id="IPR013736">
    <property type="entry name" value="Xaa-Pro_dipept_C"/>
</dbReference>
<accession>A0ABY6IEG5</accession>
<feature type="region of interest" description="Disordered" evidence="1">
    <location>
        <begin position="67"/>
        <end position="91"/>
    </location>
</feature>
<dbReference type="Pfam" id="PF08530">
    <property type="entry name" value="PepX_C"/>
    <property type="match status" value="1"/>
</dbReference>
<name>A0ABY6IEG5_STRPE</name>
<organism evidence="3 4">
    <name type="scientific">Streptomyces peucetius</name>
    <dbReference type="NCBI Taxonomy" id="1950"/>
    <lineage>
        <taxon>Bacteria</taxon>
        <taxon>Bacillati</taxon>
        <taxon>Actinomycetota</taxon>
        <taxon>Actinomycetes</taxon>
        <taxon>Kitasatosporales</taxon>
        <taxon>Streptomycetaceae</taxon>
        <taxon>Streptomyces</taxon>
    </lineage>
</organism>
<evidence type="ECO:0000313" key="3">
    <source>
        <dbReference type="EMBL" id="UYQ65408.1"/>
    </source>
</evidence>
<dbReference type="RefSeq" id="WP_264248564.1">
    <property type="nucleotide sequence ID" value="NZ_CP107567.1"/>
</dbReference>
<sequence>MRRTPSTAGRPVSRSPWTWSCAYDVPAGHRLAVVVDTVDLLYIEHNPSGAQLTFSSRQPTRRIRRSRCARSDHRLLPAGSPCHARGVGGAP</sequence>
<evidence type="ECO:0000313" key="4">
    <source>
        <dbReference type="Proteomes" id="UP001163878"/>
    </source>
</evidence>
<dbReference type="Proteomes" id="UP001163878">
    <property type="component" value="Chromosome"/>
</dbReference>
<gene>
    <name evidence="3" type="ORF">OGH68_30735</name>
</gene>